<name>A0A9P8YG36_9PEZI</name>
<keyword evidence="2" id="KW-1185">Reference proteome</keyword>
<gene>
    <name evidence="1" type="ORF">B0I36DRAFT_312068</name>
</gene>
<proteinExistence type="predicted"/>
<dbReference type="GeneID" id="70182002"/>
<accession>A0A9P8YG36</accession>
<evidence type="ECO:0000313" key="1">
    <source>
        <dbReference type="EMBL" id="KAH7041072.1"/>
    </source>
</evidence>
<dbReference type="EMBL" id="JAGTJQ010000001">
    <property type="protein sequence ID" value="KAH7041072.1"/>
    <property type="molecule type" value="Genomic_DNA"/>
</dbReference>
<protein>
    <submittedName>
        <fullName evidence="1">Uncharacterized protein</fullName>
    </submittedName>
</protein>
<dbReference type="AlphaFoldDB" id="A0A9P8YG36"/>
<sequence length="136" mass="14587">MSLGGRNQGNRLTLLVQVVLPKLYAAGMTSLGNPGHTQPFLASCLGCSAVKAPYDGVSAFCDNNCEDEIGGKPRLDQEGPLLHTDLPRCFEMTEIRLRFFLGKDGAATTTGRALGACLERTPFCELALGRRRSPST</sequence>
<comment type="caution">
    <text evidence="1">The sequence shown here is derived from an EMBL/GenBank/DDBJ whole genome shotgun (WGS) entry which is preliminary data.</text>
</comment>
<dbReference type="RefSeq" id="XP_046019127.1">
    <property type="nucleotide sequence ID" value="XM_046152456.1"/>
</dbReference>
<evidence type="ECO:0000313" key="2">
    <source>
        <dbReference type="Proteomes" id="UP000756346"/>
    </source>
</evidence>
<reference evidence="1" key="1">
    <citation type="journal article" date="2021" name="Nat. Commun.">
        <title>Genetic determinants of endophytism in the Arabidopsis root mycobiome.</title>
        <authorList>
            <person name="Mesny F."/>
            <person name="Miyauchi S."/>
            <person name="Thiergart T."/>
            <person name="Pickel B."/>
            <person name="Atanasova L."/>
            <person name="Karlsson M."/>
            <person name="Huettel B."/>
            <person name="Barry K.W."/>
            <person name="Haridas S."/>
            <person name="Chen C."/>
            <person name="Bauer D."/>
            <person name="Andreopoulos W."/>
            <person name="Pangilinan J."/>
            <person name="LaButti K."/>
            <person name="Riley R."/>
            <person name="Lipzen A."/>
            <person name="Clum A."/>
            <person name="Drula E."/>
            <person name="Henrissat B."/>
            <person name="Kohler A."/>
            <person name="Grigoriev I.V."/>
            <person name="Martin F.M."/>
            <person name="Hacquard S."/>
        </authorList>
    </citation>
    <scope>NUCLEOTIDE SEQUENCE</scope>
    <source>
        <strain evidence="1">MPI-CAGE-CH-0230</strain>
    </source>
</reference>
<organism evidence="1 2">
    <name type="scientific">Microdochium trichocladiopsis</name>
    <dbReference type="NCBI Taxonomy" id="1682393"/>
    <lineage>
        <taxon>Eukaryota</taxon>
        <taxon>Fungi</taxon>
        <taxon>Dikarya</taxon>
        <taxon>Ascomycota</taxon>
        <taxon>Pezizomycotina</taxon>
        <taxon>Sordariomycetes</taxon>
        <taxon>Xylariomycetidae</taxon>
        <taxon>Xylariales</taxon>
        <taxon>Microdochiaceae</taxon>
        <taxon>Microdochium</taxon>
    </lineage>
</organism>
<dbReference type="Proteomes" id="UP000756346">
    <property type="component" value="Unassembled WGS sequence"/>
</dbReference>